<proteinExistence type="inferred from homology"/>
<sequence length="620" mass="72799">MVFKIIDDELFDRLHDDDAVSLCCLGILQLVLLGVEGKRRIPDWLLRLANDRVGWDNYPWGSYVWPTLYSQLKNPNVRRWPKLYATRPTSEIDKKTYLIFGYTWAFKTWILESFRVTATRYYNRYNRYPRVAAWKKKGKFMGSMVDGNLSAERLTPDETEARSDWWISSRAYFDGRIGQAERVPRHVNSKNMYEIPSELVVLHHFRHIQTTAPSLISVRQRIGKHHDRRNMVHQIGKRRCRLNLVYQIGKARCRRSRPLLIGNPLSLRILNILNRGKREQRPSFYKRIPYTEKPPTTVLPKQRGNKNKNNVKKANLSPLNLGSAFNDENEGGDDVIFLGGRFTSNYLVYENVDPEKVKRENYVNYTDFLNHPEQIYLYCYMKGYSVLVTFWQQLVPHLYRPNIDSRTPMGWLSAEHMNSWMELLIRLRRSDDPWTVAYTNTISVHPENQRFMLETDQHSIGTLDGSTRPYPAWSVVDWVFMPIHVEGNHWVTGVINLPNSHVYVFDSLPNEGRRMLLFNQIQRWTPLLNGILHGRGCFTQTRGPYNFQFSYNDGLGIQVPLQTNFSDCGVITCWLIFCLCTQRSPILNGDPQEFWETVRNSMCQCFYLSRCEDTRDCGYD</sequence>
<evidence type="ECO:0000256" key="1">
    <source>
        <dbReference type="ARBA" id="ARBA00005234"/>
    </source>
</evidence>
<evidence type="ECO:0000259" key="4">
    <source>
        <dbReference type="PROSITE" id="PS50600"/>
    </source>
</evidence>
<evidence type="ECO:0000313" key="6">
    <source>
        <dbReference type="Proteomes" id="UP001151760"/>
    </source>
</evidence>
<keyword evidence="6" id="KW-1185">Reference proteome</keyword>
<dbReference type="Gene3D" id="3.40.395.10">
    <property type="entry name" value="Adenoviral Proteinase, Chain A"/>
    <property type="match status" value="1"/>
</dbReference>
<dbReference type="EMBL" id="BQNB010017544">
    <property type="protein sequence ID" value="GJT64437.1"/>
    <property type="molecule type" value="Genomic_DNA"/>
</dbReference>
<name>A0ABQ5FP11_9ASTR</name>
<evidence type="ECO:0000256" key="3">
    <source>
        <dbReference type="ARBA" id="ARBA00022801"/>
    </source>
</evidence>
<dbReference type="InterPro" id="IPR038765">
    <property type="entry name" value="Papain-like_cys_pep_sf"/>
</dbReference>
<protein>
    <submittedName>
        <fullName evidence="5">Phospholipase-like protein</fullName>
    </submittedName>
</protein>
<dbReference type="Proteomes" id="UP001151760">
    <property type="component" value="Unassembled WGS sequence"/>
</dbReference>
<dbReference type="PANTHER" id="PTHR48449">
    <property type="entry name" value="DUF1985 DOMAIN-CONTAINING PROTEIN"/>
    <property type="match status" value="1"/>
</dbReference>
<comment type="similarity">
    <text evidence="1">Belongs to the peptidase C48 family.</text>
</comment>
<comment type="caution">
    <text evidence="5">The sequence shown here is derived from an EMBL/GenBank/DDBJ whole genome shotgun (WGS) entry which is preliminary data.</text>
</comment>
<dbReference type="PANTHER" id="PTHR48449:SF1">
    <property type="entry name" value="DUF1985 DOMAIN-CONTAINING PROTEIN"/>
    <property type="match status" value="1"/>
</dbReference>
<accession>A0ABQ5FP11</accession>
<keyword evidence="3" id="KW-0378">Hydrolase</keyword>
<dbReference type="PROSITE" id="PS50600">
    <property type="entry name" value="ULP_PROTEASE"/>
    <property type="match status" value="1"/>
</dbReference>
<evidence type="ECO:0000313" key="5">
    <source>
        <dbReference type="EMBL" id="GJT64437.1"/>
    </source>
</evidence>
<evidence type="ECO:0000256" key="2">
    <source>
        <dbReference type="ARBA" id="ARBA00022670"/>
    </source>
</evidence>
<keyword evidence="2" id="KW-0645">Protease</keyword>
<gene>
    <name evidence="5" type="ORF">Tco_1015917</name>
</gene>
<feature type="domain" description="Ubiquitin-like protease family profile" evidence="4">
    <location>
        <begin position="388"/>
        <end position="579"/>
    </location>
</feature>
<dbReference type="InterPro" id="IPR003653">
    <property type="entry name" value="Peptidase_C48_C"/>
</dbReference>
<reference evidence="5" key="1">
    <citation type="journal article" date="2022" name="Int. J. Mol. Sci.">
        <title>Draft Genome of Tanacetum Coccineum: Genomic Comparison of Closely Related Tanacetum-Family Plants.</title>
        <authorList>
            <person name="Yamashiro T."/>
            <person name="Shiraishi A."/>
            <person name="Nakayama K."/>
            <person name="Satake H."/>
        </authorList>
    </citation>
    <scope>NUCLEOTIDE SEQUENCE</scope>
</reference>
<organism evidence="5 6">
    <name type="scientific">Tanacetum coccineum</name>
    <dbReference type="NCBI Taxonomy" id="301880"/>
    <lineage>
        <taxon>Eukaryota</taxon>
        <taxon>Viridiplantae</taxon>
        <taxon>Streptophyta</taxon>
        <taxon>Embryophyta</taxon>
        <taxon>Tracheophyta</taxon>
        <taxon>Spermatophyta</taxon>
        <taxon>Magnoliopsida</taxon>
        <taxon>eudicotyledons</taxon>
        <taxon>Gunneridae</taxon>
        <taxon>Pentapetalae</taxon>
        <taxon>asterids</taxon>
        <taxon>campanulids</taxon>
        <taxon>Asterales</taxon>
        <taxon>Asteraceae</taxon>
        <taxon>Asteroideae</taxon>
        <taxon>Anthemideae</taxon>
        <taxon>Anthemidinae</taxon>
        <taxon>Tanacetum</taxon>
    </lineage>
</organism>
<reference evidence="5" key="2">
    <citation type="submission" date="2022-01" db="EMBL/GenBank/DDBJ databases">
        <authorList>
            <person name="Yamashiro T."/>
            <person name="Shiraishi A."/>
            <person name="Satake H."/>
            <person name="Nakayama K."/>
        </authorList>
    </citation>
    <scope>NUCLEOTIDE SEQUENCE</scope>
</reference>
<dbReference type="Pfam" id="PF02902">
    <property type="entry name" value="Peptidase_C48"/>
    <property type="match status" value="1"/>
</dbReference>
<dbReference type="SUPFAM" id="SSF54001">
    <property type="entry name" value="Cysteine proteinases"/>
    <property type="match status" value="1"/>
</dbReference>